<reference evidence="8 9" key="1">
    <citation type="journal article" date="2015" name="Genome Announc.">
        <title>Expanding the biotechnology potential of lactobacilli through comparative genomics of 213 strains and associated genera.</title>
        <authorList>
            <person name="Sun Z."/>
            <person name="Harris H.M."/>
            <person name="McCann A."/>
            <person name="Guo C."/>
            <person name="Argimon S."/>
            <person name="Zhang W."/>
            <person name="Yang X."/>
            <person name="Jeffery I.B."/>
            <person name="Cooney J.C."/>
            <person name="Kagawa T.F."/>
            <person name="Liu W."/>
            <person name="Song Y."/>
            <person name="Salvetti E."/>
            <person name="Wrobel A."/>
            <person name="Rasinkangas P."/>
            <person name="Parkhill J."/>
            <person name="Rea M.C."/>
            <person name="O'Sullivan O."/>
            <person name="Ritari J."/>
            <person name="Douillard F.P."/>
            <person name="Paul Ross R."/>
            <person name="Yang R."/>
            <person name="Briner A.E."/>
            <person name="Felis G.E."/>
            <person name="de Vos W.M."/>
            <person name="Barrangou R."/>
            <person name="Klaenhammer T.R."/>
            <person name="Caufield P.W."/>
            <person name="Cui Y."/>
            <person name="Zhang H."/>
            <person name="O'Toole P.W."/>
        </authorList>
    </citation>
    <scope>NUCLEOTIDE SEQUENCE [LARGE SCALE GENOMIC DNA]</scope>
    <source>
        <strain evidence="8 9">DSM 22408</strain>
    </source>
</reference>
<comment type="similarity">
    <text evidence="2">Belongs to the GtrA family.</text>
</comment>
<dbReference type="OrthoDB" id="361483at2"/>
<comment type="subcellular location">
    <subcellularLocation>
        <location evidence="1">Membrane</location>
        <topology evidence="1">Multi-pass membrane protein</topology>
    </subcellularLocation>
</comment>
<evidence type="ECO:0000256" key="1">
    <source>
        <dbReference type="ARBA" id="ARBA00004141"/>
    </source>
</evidence>
<dbReference type="eggNOG" id="COG2246">
    <property type="taxonomic scope" value="Bacteria"/>
</dbReference>
<evidence type="ECO:0000256" key="4">
    <source>
        <dbReference type="ARBA" id="ARBA00022989"/>
    </source>
</evidence>
<protein>
    <submittedName>
        <fullName evidence="8">GtcA family membrane protein</fullName>
    </submittedName>
</protein>
<comment type="caution">
    <text evidence="8">The sequence shown here is derived from an EMBL/GenBank/DDBJ whole genome shotgun (WGS) entry which is preliminary data.</text>
</comment>
<dbReference type="InterPro" id="IPR007267">
    <property type="entry name" value="GtrA_DPMS_TM"/>
</dbReference>
<dbReference type="PANTHER" id="PTHR38459">
    <property type="entry name" value="PROPHAGE BACTOPRENOL-LINKED GLUCOSE TRANSLOCASE HOMOLOG"/>
    <property type="match status" value="1"/>
</dbReference>
<dbReference type="Proteomes" id="UP000051500">
    <property type="component" value="Unassembled WGS sequence"/>
</dbReference>
<dbReference type="RefSeq" id="WP_027106551.1">
    <property type="nucleotide sequence ID" value="NZ_AUHP01000013.1"/>
</dbReference>
<feature type="domain" description="GtrA/DPMS transmembrane" evidence="7">
    <location>
        <begin position="14"/>
        <end position="131"/>
    </location>
</feature>
<evidence type="ECO:0000256" key="2">
    <source>
        <dbReference type="ARBA" id="ARBA00009399"/>
    </source>
</evidence>
<evidence type="ECO:0000256" key="3">
    <source>
        <dbReference type="ARBA" id="ARBA00022692"/>
    </source>
</evidence>
<sequence length="151" mass="18189">MNKLLKKYHNFLSYTLYGTLASLINLLVFHILTENLNMFYLVSNVIAYVIAMIFTFITNKKYVFHSQFRSWSDTWQEFLSFVNIRLFSFILDTVIMFVGVHFIVDYPNLIKVIDLILVGILNYYFSKWFIFHTTEKISWRELKQKTLKKQQ</sequence>
<dbReference type="GO" id="GO:0000271">
    <property type="term" value="P:polysaccharide biosynthetic process"/>
    <property type="evidence" value="ECO:0007669"/>
    <property type="project" value="InterPro"/>
</dbReference>
<evidence type="ECO:0000259" key="7">
    <source>
        <dbReference type="Pfam" id="PF04138"/>
    </source>
</evidence>
<keyword evidence="4 6" id="KW-1133">Transmembrane helix</keyword>
<evidence type="ECO:0000313" key="9">
    <source>
        <dbReference type="Proteomes" id="UP000051500"/>
    </source>
</evidence>
<dbReference type="Pfam" id="PF04138">
    <property type="entry name" value="GtrA_DPMS_TM"/>
    <property type="match status" value="1"/>
</dbReference>
<feature type="transmembrane region" description="Helical" evidence="6">
    <location>
        <begin position="38"/>
        <end position="57"/>
    </location>
</feature>
<evidence type="ECO:0000256" key="5">
    <source>
        <dbReference type="ARBA" id="ARBA00023136"/>
    </source>
</evidence>
<dbReference type="InterPro" id="IPR051401">
    <property type="entry name" value="GtrA_CellWall_Glycosyl"/>
</dbReference>
<dbReference type="EMBL" id="JQBZ01000003">
    <property type="protein sequence ID" value="KRN90370.1"/>
    <property type="molecule type" value="Genomic_DNA"/>
</dbReference>
<evidence type="ECO:0000313" key="8">
    <source>
        <dbReference type="EMBL" id="KRN90370.1"/>
    </source>
</evidence>
<organism evidence="8 9">
    <name type="scientific">Ligilactobacillus ceti DSM 22408</name>
    <dbReference type="NCBI Taxonomy" id="1122146"/>
    <lineage>
        <taxon>Bacteria</taxon>
        <taxon>Bacillati</taxon>
        <taxon>Bacillota</taxon>
        <taxon>Bacilli</taxon>
        <taxon>Lactobacillales</taxon>
        <taxon>Lactobacillaceae</taxon>
        <taxon>Ligilactobacillus</taxon>
    </lineage>
</organism>
<feature type="transmembrane region" description="Helical" evidence="6">
    <location>
        <begin position="12"/>
        <end position="32"/>
    </location>
</feature>
<dbReference type="STRING" id="1122146.IV53_GL000285"/>
<keyword evidence="9" id="KW-1185">Reference proteome</keyword>
<dbReference type="PANTHER" id="PTHR38459:SF5">
    <property type="entry name" value="CELL WALL TEICHOIC ACID GLYCOSYLATION PROTEIN GTCA"/>
    <property type="match status" value="1"/>
</dbReference>
<feature type="transmembrane region" description="Helical" evidence="6">
    <location>
        <begin position="109"/>
        <end position="130"/>
    </location>
</feature>
<name>A0A0R2KLP9_9LACO</name>
<dbReference type="PATRIC" id="fig|1122146.4.peg.291"/>
<evidence type="ECO:0000256" key="6">
    <source>
        <dbReference type="SAM" id="Phobius"/>
    </source>
</evidence>
<dbReference type="GO" id="GO:0005886">
    <property type="term" value="C:plasma membrane"/>
    <property type="evidence" value="ECO:0007669"/>
    <property type="project" value="TreeGrafter"/>
</dbReference>
<gene>
    <name evidence="8" type="ORF">IV53_GL000285</name>
</gene>
<accession>A0A0R2KLP9</accession>
<keyword evidence="3 6" id="KW-0812">Transmembrane</keyword>
<proteinExistence type="inferred from homology"/>
<keyword evidence="5 6" id="KW-0472">Membrane</keyword>
<dbReference type="AlphaFoldDB" id="A0A0R2KLP9"/>
<feature type="transmembrane region" description="Helical" evidence="6">
    <location>
        <begin position="78"/>
        <end position="103"/>
    </location>
</feature>